<evidence type="ECO:0000313" key="2">
    <source>
        <dbReference type="EMBL" id="CAI9167370.1"/>
    </source>
</evidence>
<proteinExistence type="predicted"/>
<evidence type="ECO:0000313" key="3">
    <source>
        <dbReference type="Proteomes" id="UP001176941"/>
    </source>
</evidence>
<name>A0ABN8Z0I7_RANTA</name>
<dbReference type="EMBL" id="OX459962">
    <property type="protein sequence ID" value="CAI9167370.1"/>
    <property type="molecule type" value="Genomic_DNA"/>
</dbReference>
<evidence type="ECO:0000256" key="1">
    <source>
        <dbReference type="SAM" id="MobiDB-lite"/>
    </source>
</evidence>
<feature type="region of interest" description="Disordered" evidence="1">
    <location>
        <begin position="45"/>
        <end position="80"/>
    </location>
</feature>
<gene>
    <name evidence="2" type="ORF">MRATA1EN1_LOCUS16332</name>
</gene>
<reference evidence="2" key="1">
    <citation type="submission" date="2023-04" db="EMBL/GenBank/DDBJ databases">
        <authorList>
            <consortium name="ELIXIR-Norway"/>
        </authorList>
    </citation>
    <scope>NUCLEOTIDE SEQUENCE [LARGE SCALE GENOMIC DNA]</scope>
</reference>
<keyword evidence="3" id="KW-1185">Reference proteome</keyword>
<organism evidence="2 3">
    <name type="scientific">Rangifer tarandus platyrhynchus</name>
    <name type="common">Svalbard reindeer</name>
    <dbReference type="NCBI Taxonomy" id="3082113"/>
    <lineage>
        <taxon>Eukaryota</taxon>
        <taxon>Metazoa</taxon>
        <taxon>Chordata</taxon>
        <taxon>Craniata</taxon>
        <taxon>Vertebrata</taxon>
        <taxon>Euteleostomi</taxon>
        <taxon>Mammalia</taxon>
        <taxon>Eutheria</taxon>
        <taxon>Laurasiatheria</taxon>
        <taxon>Artiodactyla</taxon>
        <taxon>Ruminantia</taxon>
        <taxon>Pecora</taxon>
        <taxon>Cervidae</taxon>
        <taxon>Odocoileinae</taxon>
        <taxon>Rangifer</taxon>
    </lineage>
</organism>
<accession>A0ABN8Z0I7</accession>
<dbReference type="Proteomes" id="UP001176941">
    <property type="component" value="Chromosome 26"/>
</dbReference>
<sequence length="146" mass="15686">MGISVLQRNRAIGCVCPQEDSEDKELAHTISEAGKLRALESASGTWRAEGVSSSPKASALESGGGPTFQPESEGRRRLSLRPGSWPGWGSSLSLSLLLFVGLHLMGQGLRSRAGLSLYPVHTLQHEAPLETQIYPGECWNKYLGSP</sequence>
<protein>
    <submittedName>
        <fullName evidence="2">Uncharacterized protein</fullName>
    </submittedName>
</protein>